<evidence type="ECO:0000313" key="11">
    <source>
        <dbReference type="Proteomes" id="UP001525968"/>
    </source>
</evidence>
<keyword evidence="5" id="KW-0378">Hydrolase</keyword>
<proteinExistence type="inferred from homology"/>
<comment type="catalytic activity">
    <reaction evidence="7">
        <text>adenosine + H2O + H(+) = inosine + NH4(+)</text>
        <dbReference type="Rhea" id="RHEA:24408"/>
        <dbReference type="ChEBI" id="CHEBI:15377"/>
        <dbReference type="ChEBI" id="CHEBI:15378"/>
        <dbReference type="ChEBI" id="CHEBI:16335"/>
        <dbReference type="ChEBI" id="CHEBI:17596"/>
        <dbReference type="ChEBI" id="CHEBI:28938"/>
        <dbReference type="EC" id="3.5.4.4"/>
    </reaction>
    <physiologicalReaction direction="left-to-right" evidence="7">
        <dbReference type="Rhea" id="RHEA:24409"/>
    </physiologicalReaction>
</comment>
<dbReference type="InterPro" id="IPR038371">
    <property type="entry name" value="Cu_polyphenol_OxRdtase_sf"/>
</dbReference>
<dbReference type="InterPro" id="IPR011324">
    <property type="entry name" value="Cytotoxic_necrot_fac-like_cat"/>
</dbReference>
<dbReference type="InterPro" id="IPR003730">
    <property type="entry name" value="Cu_polyphenol_OxRdtase"/>
</dbReference>
<gene>
    <name evidence="10" type="ORF">N0K08_14980</name>
</gene>
<protein>
    <submittedName>
        <fullName evidence="10">Laccase domain-containing protein</fullName>
    </submittedName>
</protein>
<keyword evidence="6" id="KW-0862">Zinc</keyword>
<accession>A0ABT2PNB6</accession>
<dbReference type="RefSeq" id="WP_261501193.1">
    <property type="nucleotide sequence ID" value="NZ_JAODYH010000007.1"/>
</dbReference>
<dbReference type="Proteomes" id="UP001525968">
    <property type="component" value="Unassembled WGS sequence"/>
</dbReference>
<comment type="catalytic activity">
    <reaction evidence="1">
        <text>inosine + phosphate = alpha-D-ribose 1-phosphate + hypoxanthine</text>
        <dbReference type="Rhea" id="RHEA:27646"/>
        <dbReference type="ChEBI" id="CHEBI:17368"/>
        <dbReference type="ChEBI" id="CHEBI:17596"/>
        <dbReference type="ChEBI" id="CHEBI:43474"/>
        <dbReference type="ChEBI" id="CHEBI:57720"/>
        <dbReference type="EC" id="2.4.2.1"/>
    </reaction>
    <physiologicalReaction direction="left-to-right" evidence="1">
        <dbReference type="Rhea" id="RHEA:27647"/>
    </physiologicalReaction>
</comment>
<dbReference type="PANTHER" id="PTHR30616:SF2">
    <property type="entry name" value="PURINE NUCLEOSIDE PHOSPHORYLASE LACC1"/>
    <property type="match status" value="1"/>
</dbReference>
<name>A0ABT2PNB6_9BURK</name>
<sequence>MRPFVSSLPGVTDHWLQPDWPAPPGVHALCTTREGGVSVPPWDTLNLGDHVGDSALAVYENRGRLQAALRSRTPDARAVFLRQVHGSDVLALDAATPQGLAADACLTATPGVACTIMVADCLPVLLTERSGSVVAGAHAGWRGLAGTARGGGPGEGVLESVFAHFAQQVTAQAGAPAQLAQESLRDAQAWVAGQTLAWLGPCIGPAAFEVGEEVRAALCQGRPEAARHFQPGAQPGKYLADLAGLARQRLQALGITAIYGNDSSERWCTVANPSAFFSHRRDAGRDGSSGRFAACIWRDSV</sequence>
<evidence type="ECO:0000256" key="3">
    <source>
        <dbReference type="ARBA" id="ARBA00022679"/>
    </source>
</evidence>
<evidence type="ECO:0000256" key="8">
    <source>
        <dbReference type="ARBA" id="ARBA00048968"/>
    </source>
</evidence>
<evidence type="ECO:0000256" key="7">
    <source>
        <dbReference type="ARBA" id="ARBA00047989"/>
    </source>
</evidence>
<comment type="catalytic activity">
    <reaction evidence="9">
        <text>S-methyl-5'-thioadenosine + phosphate = 5-(methylsulfanyl)-alpha-D-ribose 1-phosphate + adenine</text>
        <dbReference type="Rhea" id="RHEA:11852"/>
        <dbReference type="ChEBI" id="CHEBI:16708"/>
        <dbReference type="ChEBI" id="CHEBI:17509"/>
        <dbReference type="ChEBI" id="CHEBI:43474"/>
        <dbReference type="ChEBI" id="CHEBI:58533"/>
        <dbReference type="EC" id="2.4.2.28"/>
    </reaction>
    <physiologicalReaction direction="left-to-right" evidence="9">
        <dbReference type="Rhea" id="RHEA:11853"/>
    </physiologicalReaction>
</comment>
<organism evidence="10 11">
    <name type="scientific">Acidovorax bellezanensis</name>
    <dbReference type="NCBI Taxonomy" id="2976702"/>
    <lineage>
        <taxon>Bacteria</taxon>
        <taxon>Pseudomonadati</taxon>
        <taxon>Pseudomonadota</taxon>
        <taxon>Betaproteobacteria</taxon>
        <taxon>Burkholderiales</taxon>
        <taxon>Comamonadaceae</taxon>
        <taxon>Acidovorax</taxon>
    </lineage>
</organism>
<evidence type="ECO:0000256" key="1">
    <source>
        <dbReference type="ARBA" id="ARBA00000553"/>
    </source>
</evidence>
<keyword evidence="3" id="KW-0808">Transferase</keyword>
<comment type="caution">
    <text evidence="10">The sequence shown here is derived from an EMBL/GenBank/DDBJ whole genome shotgun (WGS) entry which is preliminary data.</text>
</comment>
<keyword evidence="4" id="KW-0479">Metal-binding</keyword>
<evidence type="ECO:0000256" key="6">
    <source>
        <dbReference type="ARBA" id="ARBA00022833"/>
    </source>
</evidence>
<comment type="catalytic activity">
    <reaction evidence="8">
        <text>adenosine + phosphate = alpha-D-ribose 1-phosphate + adenine</text>
        <dbReference type="Rhea" id="RHEA:27642"/>
        <dbReference type="ChEBI" id="CHEBI:16335"/>
        <dbReference type="ChEBI" id="CHEBI:16708"/>
        <dbReference type="ChEBI" id="CHEBI:43474"/>
        <dbReference type="ChEBI" id="CHEBI:57720"/>
        <dbReference type="EC" id="2.4.2.1"/>
    </reaction>
    <physiologicalReaction direction="left-to-right" evidence="8">
        <dbReference type="Rhea" id="RHEA:27643"/>
    </physiologicalReaction>
</comment>
<keyword evidence="11" id="KW-1185">Reference proteome</keyword>
<dbReference type="SUPFAM" id="SSF64438">
    <property type="entry name" value="CNF1/YfiH-like putative cysteine hydrolases"/>
    <property type="match status" value="1"/>
</dbReference>
<evidence type="ECO:0000313" key="10">
    <source>
        <dbReference type="EMBL" id="MCT9811948.1"/>
    </source>
</evidence>
<dbReference type="Pfam" id="PF02578">
    <property type="entry name" value="Cu-oxidase_4"/>
    <property type="match status" value="1"/>
</dbReference>
<reference evidence="10 11" key="1">
    <citation type="submission" date="2022-09" db="EMBL/GenBank/DDBJ databases">
        <title>Draft genome of isolate Be4.</title>
        <authorList>
            <person name="Sanchez-Castro I."/>
            <person name="Martinez-Rodriguez P."/>
            <person name="Descostes M."/>
            <person name="Merroun M."/>
        </authorList>
    </citation>
    <scope>NUCLEOTIDE SEQUENCE [LARGE SCALE GENOMIC DNA]</scope>
    <source>
        <strain evidence="10 11">Be4</strain>
    </source>
</reference>
<comment type="similarity">
    <text evidence="2">Belongs to the purine nucleoside phosphorylase YfiH/LACC1 family.</text>
</comment>
<dbReference type="CDD" id="cd16833">
    <property type="entry name" value="YfiH"/>
    <property type="match status" value="1"/>
</dbReference>
<dbReference type="Gene3D" id="3.60.140.10">
    <property type="entry name" value="CNF1/YfiH-like putative cysteine hydrolases"/>
    <property type="match status" value="1"/>
</dbReference>
<dbReference type="PANTHER" id="PTHR30616">
    <property type="entry name" value="UNCHARACTERIZED PROTEIN YFIH"/>
    <property type="match status" value="1"/>
</dbReference>
<evidence type="ECO:0000256" key="4">
    <source>
        <dbReference type="ARBA" id="ARBA00022723"/>
    </source>
</evidence>
<evidence type="ECO:0000256" key="5">
    <source>
        <dbReference type="ARBA" id="ARBA00022801"/>
    </source>
</evidence>
<evidence type="ECO:0000256" key="9">
    <source>
        <dbReference type="ARBA" id="ARBA00049893"/>
    </source>
</evidence>
<evidence type="ECO:0000256" key="2">
    <source>
        <dbReference type="ARBA" id="ARBA00007353"/>
    </source>
</evidence>
<dbReference type="EMBL" id="JAODYH010000007">
    <property type="protein sequence ID" value="MCT9811948.1"/>
    <property type="molecule type" value="Genomic_DNA"/>
</dbReference>